<accession>A0A6C0LYS7</accession>
<dbReference type="EMBL" id="MN740615">
    <property type="protein sequence ID" value="QHU35909.1"/>
    <property type="molecule type" value="Genomic_DNA"/>
</dbReference>
<organism evidence="1">
    <name type="scientific">viral metagenome</name>
    <dbReference type="NCBI Taxonomy" id="1070528"/>
    <lineage>
        <taxon>unclassified sequences</taxon>
        <taxon>metagenomes</taxon>
        <taxon>organismal metagenomes</taxon>
    </lineage>
</organism>
<dbReference type="PROSITE" id="PS51996">
    <property type="entry name" value="TR_MART"/>
    <property type="match status" value="1"/>
</dbReference>
<proteinExistence type="predicted"/>
<sequence length="754" mass="90322">MKDSEFVCILVYPDGSQKKISENMLIHELYYKLARVPHVNEHNKVSKTPKIFPISYVTELKKIVSLRKEYIPLFDIYTKNIYIIEADNVYTRVIKNNFRIPNEKSLIYIRRKIDQYTQIVKSYKNKKVPVYYTYYLEQLHKHINFLSNYHISTLHNTFYQVFYTNNPISKDMTNCVRPSFIPTINKKPYYTKNELINMALNLNIKININDLDSLCSQVSNNDIDASTIYNHIVYIKGNNAKAFIQFYTFTGSSYINSYLRYPNIRNIILEKQIFNLWSLIQKAPEFDKNYYVYRFVSESSFLNHLKIGDIYEEHNFMSTTRNPFYNPKNNLFGYVLIKIKLPKNKQGVALCLEAFSFFKEEEELLLAPCKLRLTSKDDNFTYYHLNKAAQERIHKKFEFEYIETIKKSPLDKTKDYQIKDITLNEVDFMTFIKGNCTKEKLDYFYNSKVTKINDNRYFTSKIGDKSFIFQVYYRENLRAYDKYFFFQKPDHMYWIIQDEDTLEIILFIELREKISVNFLFRYIGGINPFDENILLLFLASISQYFGIDQVIIHDDYTSYEAIANDILINNKINIKDLDNPDTNSQKLLFADRKFYPIELINYINSIGNYQKVKYIPRFSEDTIKYFFKKDFIIELSKTKATDILKTTEYNPIINIYNKFNKITLLTSFLDFYLYLHYNAFYLLRILNKYLKAWYQERLQPSDIWDANFNIFKPFDYLYKKGIISEIPDNISYENIPDVKKSYIIKKIREGVDIE</sequence>
<name>A0A6C0LYS7_9ZZZZ</name>
<protein>
    <recommendedName>
        <fullName evidence="2">ADP ribosyltransferase domain-containing protein</fullName>
    </recommendedName>
</protein>
<evidence type="ECO:0000313" key="1">
    <source>
        <dbReference type="EMBL" id="QHU35909.1"/>
    </source>
</evidence>
<dbReference type="Gene3D" id="3.90.176.10">
    <property type="entry name" value="Toxin ADP-ribosyltransferase, Chain A, domain 1"/>
    <property type="match status" value="1"/>
</dbReference>
<reference evidence="1" key="1">
    <citation type="journal article" date="2020" name="Nature">
        <title>Giant virus diversity and host interactions through global metagenomics.</title>
        <authorList>
            <person name="Schulz F."/>
            <person name="Roux S."/>
            <person name="Paez-Espino D."/>
            <person name="Jungbluth S."/>
            <person name="Walsh D.A."/>
            <person name="Denef V.J."/>
            <person name="McMahon K.D."/>
            <person name="Konstantinidis K.T."/>
            <person name="Eloe-Fadrosh E.A."/>
            <person name="Kyrpides N.C."/>
            <person name="Woyke T."/>
        </authorList>
    </citation>
    <scope>NUCLEOTIDE SEQUENCE</scope>
    <source>
        <strain evidence="1">GVMAG-S-1035085-51</strain>
    </source>
</reference>
<dbReference type="SUPFAM" id="SSF56399">
    <property type="entry name" value="ADP-ribosylation"/>
    <property type="match status" value="1"/>
</dbReference>
<evidence type="ECO:0008006" key="2">
    <source>
        <dbReference type="Google" id="ProtNLM"/>
    </source>
</evidence>
<dbReference type="AlphaFoldDB" id="A0A6C0LYS7"/>